<dbReference type="InterPro" id="IPR010044">
    <property type="entry name" value="MTAP"/>
</dbReference>
<dbReference type="CDD" id="cd09010">
    <property type="entry name" value="MTAP_SsMTAPII_like_MTIP"/>
    <property type="match status" value="1"/>
</dbReference>
<dbReference type="EC" id="2.4.2.28" evidence="4"/>
<feature type="site" description="Important for substrate specificity" evidence="4">
    <location>
        <position position="234"/>
    </location>
</feature>
<proteinExistence type="inferred from homology"/>
<evidence type="ECO:0000256" key="3">
    <source>
        <dbReference type="ARBA" id="ARBA00022726"/>
    </source>
</evidence>
<feature type="binding site" evidence="4">
    <location>
        <begin position="61"/>
        <end position="62"/>
    </location>
    <ligand>
        <name>phosphate</name>
        <dbReference type="ChEBI" id="CHEBI:43474"/>
    </ligand>
</feature>
<feature type="binding site" evidence="4">
    <location>
        <position position="198"/>
    </location>
    <ligand>
        <name>phosphate</name>
        <dbReference type="ChEBI" id="CHEBI:43474"/>
    </ligand>
</feature>
<feature type="binding site" evidence="4">
    <location>
        <position position="197"/>
    </location>
    <ligand>
        <name>substrate</name>
    </ligand>
</feature>
<comment type="pathway">
    <text evidence="4">Amino-acid biosynthesis; L-methionine biosynthesis via salvage pathway; S-methyl-5-thio-alpha-D-ribose 1-phosphate from S-methyl-5'-thioadenosine (phosphorylase route): step 1/1.</text>
</comment>
<name>A0AA39EY90_9HYME</name>
<dbReference type="InterPro" id="IPR018099">
    <property type="entry name" value="Purine_phosphorylase-2_CS"/>
</dbReference>
<dbReference type="GO" id="GO:0005634">
    <property type="term" value="C:nucleus"/>
    <property type="evidence" value="ECO:0007669"/>
    <property type="project" value="UniProtKB-SubCell"/>
</dbReference>
<dbReference type="PANTHER" id="PTHR42679">
    <property type="entry name" value="S-METHYL-5'-THIOADENOSINE PHOSPHORYLASE"/>
    <property type="match status" value="1"/>
</dbReference>
<feature type="binding site" evidence="4">
    <location>
        <begin position="94"/>
        <end position="95"/>
    </location>
    <ligand>
        <name>phosphate</name>
        <dbReference type="ChEBI" id="CHEBI:43474"/>
    </ligand>
</feature>
<gene>
    <name evidence="6" type="ORF">PV328_011577</name>
</gene>
<evidence type="ECO:0000256" key="4">
    <source>
        <dbReference type="HAMAP-Rule" id="MF_03155"/>
    </source>
</evidence>
<comment type="function">
    <text evidence="4">Catalyzes the reversible phosphorylation of S-methyl-5'-thioadenosine (MTA) to adenine and 5-methylthioribose-1-phosphate. Involved in the breakdown of MTA, a major by-product of polyamine biosynthesis. Responsible for the first step in the methionine salvage pathway after MTA has been generated from S-adenosylmethionine. Has broad substrate specificity with 6-aminopurine nucleosides as preferred substrates.</text>
</comment>
<comment type="subcellular location">
    <subcellularLocation>
        <location evidence="4">Cytoplasm</location>
    </subcellularLocation>
    <subcellularLocation>
        <location evidence="4">Nucleus</location>
    </subcellularLocation>
</comment>
<keyword evidence="4" id="KW-0539">Nucleus</keyword>
<reference evidence="6" key="1">
    <citation type="journal article" date="2023" name="bioRxiv">
        <title>Scaffold-level genome assemblies of two parasitoid biocontrol wasps reveal the parthenogenesis mechanism and an associated novel virus.</title>
        <authorList>
            <person name="Inwood S."/>
            <person name="Skelly J."/>
            <person name="Guhlin J."/>
            <person name="Harrop T."/>
            <person name="Goldson S."/>
            <person name="Dearden P."/>
        </authorList>
    </citation>
    <scope>NUCLEOTIDE SEQUENCE</scope>
    <source>
        <strain evidence="6">Irish</strain>
        <tissue evidence="6">Whole body</tissue>
    </source>
</reference>
<accession>A0AA39EY90</accession>
<evidence type="ECO:0000256" key="1">
    <source>
        <dbReference type="ARBA" id="ARBA00022676"/>
    </source>
</evidence>
<keyword evidence="7" id="KW-1185">Reference proteome</keyword>
<dbReference type="InterPro" id="IPR000845">
    <property type="entry name" value="Nucleoside_phosphorylase_d"/>
</dbReference>
<dbReference type="HAMAP" id="MF_01963">
    <property type="entry name" value="MTAP"/>
    <property type="match status" value="1"/>
</dbReference>
<evidence type="ECO:0000259" key="5">
    <source>
        <dbReference type="Pfam" id="PF01048"/>
    </source>
</evidence>
<keyword evidence="3 4" id="KW-0660">Purine salvage</keyword>
<feature type="site" description="Important for substrate specificity" evidence="4">
    <location>
        <position position="179"/>
    </location>
</feature>
<dbReference type="InterPro" id="IPR035994">
    <property type="entry name" value="Nucleoside_phosphorylase_sf"/>
</dbReference>
<dbReference type="Pfam" id="PF01048">
    <property type="entry name" value="PNP_UDP_1"/>
    <property type="match status" value="1"/>
</dbReference>
<comment type="similarity">
    <text evidence="4">Belongs to the PNP/MTAP phosphorylase family. MTAP subfamily.</text>
</comment>
<dbReference type="AlphaFoldDB" id="A0AA39EY90"/>
<keyword evidence="2 4" id="KW-0808">Transferase</keyword>
<dbReference type="PANTHER" id="PTHR42679:SF2">
    <property type="entry name" value="S-METHYL-5'-THIOADENOSINE PHOSPHORYLASE"/>
    <property type="match status" value="1"/>
</dbReference>
<dbReference type="GO" id="GO:0017061">
    <property type="term" value="F:S-methyl-5-thioadenosine phosphorylase activity"/>
    <property type="evidence" value="ECO:0007669"/>
    <property type="project" value="UniProtKB-UniRule"/>
</dbReference>
<dbReference type="GO" id="GO:0005829">
    <property type="term" value="C:cytosol"/>
    <property type="evidence" value="ECO:0007669"/>
    <property type="project" value="TreeGrafter"/>
</dbReference>
<dbReference type="Proteomes" id="UP001168990">
    <property type="component" value="Unassembled WGS sequence"/>
</dbReference>
<evidence type="ECO:0000313" key="7">
    <source>
        <dbReference type="Proteomes" id="UP001168990"/>
    </source>
</evidence>
<comment type="catalytic activity">
    <reaction evidence="4">
        <text>S-methyl-5'-thioadenosine + phosphate = 5-(methylsulfanyl)-alpha-D-ribose 1-phosphate + adenine</text>
        <dbReference type="Rhea" id="RHEA:11852"/>
        <dbReference type="ChEBI" id="CHEBI:16708"/>
        <dbReference type="ChEBI" id="CHEBI:17509"/>
        <dbReference type="ChEBI" id="CHEBI:43474"/>
        <dbReference type="ChEBI" id="CHEBI:58533"/>
        <dbReference type="EC" id="2.4.2.28"/>
    </reaction>
</comment>
<keyword evidence="4" id="KW-0963">Cytoplasm</keyword>
<feature type="binding site" evidence="4">
    <location>
        <begin position="221"/>
        <end position="223"/>
    </location>
    <ligand>
        <name>substrate</name>
    </ligand>
</feature>
<evidence type="ECO:0000313" key="6">
    <source>
        <dbReference type="EMBL" id="KAK0157890.1"/>
    </source>
</evidence>
<dbReference type="GO" id="GO:0006166">
    <property type="term" value="P:purine ribonucleoside salvage"/>
    <property type="evidence" value="ECO:0007669"/>
    <property type="project" value="UniProtKB-KW"/>
</dbReference>
<sequence>MSIYKIKVGIIGGSGLENLANHILKSRTEILPQDIKSDFGLPSGKIFLGTISGVEVALLSRHGPDHKICPTNVNYRANIDALKSIGCTHILASTACGSLSESINRGQLVIPDSFLDRTHSRIGTLFDGTSEKYPGVCHVPMEPAFHPAMIEVLTQAHKELGLDVKNGGTIAVIEGPRFSSKAESKALRLLGGDLVNMTTCPEVCIAKEAGILYAAIAMATDYDSWRESDDNVCVTDVMTVFKKNINKVTDMIVKAVEIIGRRQDWDKDIDELKDLIVSSNCSNFNLHEKTQN</sequence>
<reference evidence="6" key="2">
    <citation type="submission" date="2023-03" db="EMBL/GenBank/DDBJ databases">
        <authorList>
            <person name="Inwood S.N."/>
            <person name="Skelly J.G."/>
            <person name="Guhlin J."/>
            <person name="Harrop T.W.R."/>
            <person name="Goldson S.G."/>
            <person name="Dearden P.K."/>
        </authorList>
    </citation>
    <scope>NUCLEOTIDE SEQUENCE</scope>
    <source>
        <strain evidence="6">Irish</strain>
        <tissue evidence="6">Whole body</tissue>
    </source>
</reference>
<dbReference type="GO" id="GO:0019509">
    <property type="term" value="P:L-methionine salvage from methylthioadenosine"/>
    <property type="evidence" value="ECO:0007669"/>
    <property type="project" value="UniProtKB-UniRule"/>
</dbReference>
<dbReference type="EMBL" id="JAQQBS010001425">
    <property type="protein sequence ID" value="KAK0157890.1"/>
    <property type="molecule type" value="Genomic_DNA"/>
</dbReference>
<dbReference type="PROSITE" id="PS01240">
    <property type="entry name" value="PNP_MTAP_2"/>
    <property type="match status" value="1"/>
</dbReference>
<comment type="caution">
    <text evidence="6">The sequence shown here is derived from an EMBL/GenBank/DDBJ whole genome shotgun (WGS) entry which is preliminary data.</text>
</comment>
<keyword evidence="1 4" id="KW-0328">Glycosyltransferase</keyword>
<feature type="domain" description="Nucleoside phosphorylase" evidence="5">
    <location>
        <begin position="7"/>
        <end position="256"/>
    </location>
</feature>
<protein>
    <recommendedName>
        <fullName evidence="4">S-methyl-5'-thioadenosine phosphorylase</fullName>
        <ecNumber evidence="4">2.4.2.28</ecNumber>
    </recommendedName>
    <alternativeName>
        <fullName evidence="4">5'-methylthioadenosine phosphorylase</fullName>
        <shortName evidence="4">MTA phosphorylase</shortName>
        <shortName evidence="4">MTAP</shortName>
        <shortName evidence="4">MTAPase</shortName>
    </alternativeName>
</protein>
<dbReference type="SUPFAM" id="SSF53167">
    <property type="entry name" value="Purine and uridine phosphorylases"/>
    <property type="match status" value="1"/>
</dbReference>
<organism evidence="6 7">
    <name type="scientific">Microctonus aethiopoides</name>
    <dbReference type="NCBI Taxonomy" id="144406"/>
    <lineage>
        <taxon>Eukaryota</taxon>
        <taxon>Metazoa</taxon>
        <taxon>Ecdysozoa</taxon>
        <taxon>Arthropoda</taxon>
        <taxon>Hexapoda</taxon>
        <taxon>Insecta</taxon>
        <taxon>Pterygota</taxon>
        <taxon>Neoptera</taxon>
        <taxon>Endopterygota</taxon>
        <taxon>Hymenoptera</taxon>
        <taxon>Apocrita</taxon>
        <taxon>Ichneumonoidea</taxon>
        <taxon>Braconidae</taxon>
        <taxon>Euphorinae</taxon>
        <taxon>Microctonus</taxon>
    </lineage>
</organism>
<evidence type="ECO:0000256" key="2">
    <source>
        <dbReference type="ARBA" id="ARBA00022679"/>
    </source>
</evidence>
<feature type="binding site" evidence="4">
    <location>
        <position position="14"/>
    </location>
    <ligand>
        <name>phosphate</name>
        <dbReference type="ChEBI" id="CHEBI:43474"/>
    </ligand>
</feature>
<dbReference type="Gene3D" id="3.40.50.1580">
    <property type="entry name" value="Nucleoside phosphorylase domain"/>
    <property type="match status" value="1"/>
</dbReference>
<comment type="subunit">
    <text evidence="4">Homotrimer.</text>
</comment>